<evidence type="ECO:0000313" key="3">
    <source>
        <dbReference type="Proteomes" id="UP000565628"/>
    </source>
</evidence>
<proteinExistence type="predicted"/>
<keyword evidence="1" id="KW-0175">Coiled coil</keyword>
<dbReference type="RefSeq" id="WP_185641618.1">
    <property type="nucleotide sequence ID" value="NZ_JAARZW010000002.1"/>
</dbReference>
<accession>A0A7X0ZLX3</accession>
<evidence type="ECO:0000313" key="2">
    <source>
        <dbReference type="EMBL" id="MBC2309933.1"/>
    </source>
</evidence>
<name>A0A7X0ZLX3_9LIST</name>
<dbReference type="EMBL" id="JAASWV010000003">
    <property type="protein sequence ID" value="MBC2309933.1"/>
    <property type="molecule type" value="Genomic_DNA"/>
</dbReference>
<dbReference type="AlphaFoldDB" id="A0A7X0ZLX3"/>
<dbReference type="Proteomes" id="UP000565628">
    <property type="component" value="Unassembled WGS sequence"/>
</dbReference>
<evidence type="ECO:0000256" key="1">
    <source>
        <dbReference type="SAM" id="Coils"/>
    </source>
</evidence>
<sequence>MTKNKALLKLSDNVILNKRNDAMAIEMAQTKDYYQKTILEAFAAFIPKQAVIYEMDSQFISHAVYFTKYCDVNQVYLFEKNRAKYKALRADIRRNKAVRIECLRPEWDKNSFSKLDKGKPVIFGPKPADIIHFSKRVLEEDLFEKVITQLEKDKPLLWLDTDSTNFAKITRWLGKLQYQVQKQLDHQAIYAVQRALPKSEPGKKHELASKIFEQLETYKRQLHQLQQEYDKKLAQIKAEQAEKITRLEDKHHAIEQKWENESKKQAALAQQSEQKRKQYQKETREAKQVVQHISDALNAEKAVNHDLNKRMLALLMEEKPILLTMEARQIQQKKELSNLRYENIKLTRHLASMTEKYQRLNDTKVIRMMRKYWNFKKKRRLRNDT</sequence>
<gene>
    <name evidence="2" type="ORF">HCJ81_03485</name>
</gene>
<organism evidence="2 3">
    <name type="scientific">Listeria booriae</name>
    <dbReference type="NCBI Taxonomy" id="1552123"/>
    <lineage>
        <taxon>Bacteria</taxon>
        <taxon>Bacillati</taxon>
        <taxon>Bacillota</taxon>
        <taxon>Bacilli</taxon>
        <taxon>Bacillales</taxon>
        <taxon>Listeriaceae</taxon>
        <taxon>Listeria</taxon>
    </lineage>
</organism>
<comment type="caution">
    <text evidence="2">The sequence shown here is derived from an EMBL/GenBank/DDBJ whole genome shotgun (WGS) entry which is preliminary data.</text>
</comment>
<protein>
    <submittedName>
        <fullName evidence="2">Uncharacterized protein</fullName>
    </submittedName>
</protein>
<feature type="coiled-coil region" evidence="1">
    <location>
        <begin position="208"/>
        <end position="289"/>
    </location>
</feature>
<reference evidence="2 3" key="1">
    <citation type="submission" date="2020-03" db="EMBL/GenBank/DDBJ databases">
        <title>Soil Listeria distribution.</title>
        <authorList>
            <person name="Liao J."/>
            <person name="Wiedmann M."/>
        </authorList>
    </citation>
    <scope>NUCLEOTIDE SEQUENCE [LARGE SCALE GENOMIC DNA]</scope>
    <source>
        <strain evidence="2 3">FSL L7-0039</strain>
    </source>
</reference>